<dbReference type="EMBL" id="JARYMX010000005">
    <property type="protein sequence ID" value="KAJ9548423.1"/>
    <property type="molecule type" value="Genomic_DNA"/>
</dbReference>
<gene>
    <name evidence="2" type="ORF">OSB04_020966</name>
</gene>
<feature type="region of interest" description="Disordered" evidence="1">
    <location>
        <begin position="225"/>
        <end position="245"/>
    </location>
</feature>
<dbReference type="AlphaFoldDB" id="A0AA38TD03"/>
<dbReference type="Proteomes" id="UP001172457">
    <property type="component" value="Chromosome 5"/>
</dbReference>
<evidence type="ECO:0000313" key="2">
    <source>
        <dbReference type="EMBL" id="KAJ9548423.1"/>
    </source>
</evidence>
<evidence type="ECO:0000256" key="1">
    <source>
        <dbReference type="SAM" id="MobiDB-lite"/>
    </source>
</evidence>
<protein>
    <submittedName>
        <fullName evidence="2">Uncharacterized protein</fullName>
    </submittedName>
</protein>
<reference evidence="2" key="1">
    <citation type="submission" date="2023-03" db="EMBL/GenBank/DDBJ databases">
        <title>Chromosome-scale reference genome and RAD-based genetic map of yellow starthistle (Centaurea solstitialis) reveal putative structural variation and QTLs associated with invader traits.</title>
        <authorList>
            <person name="Reatini B."/>
            <person name="Cang F.A."/>
            <person name="Jiang Q."/>
            <person name="Mckibben M.T.W."/>
            <person name="Barker M.S."/>
            <person name="Rieseberg L.H."/>
            <person name="Dlugosch K.M."/>
        </authorList>
    </citation>
    <scope>NUCLEOTIDE SEQUENCE</scope>
    <source>
        <strain evidence="2">CAN-66</strain>
        <tissue evidence="2">Leaf</tissue>
    </source>
</reference>
<comment type="caution">
    <text evidence="2">The sequence shown here is derived from an EMBL/GenBank/DDBJ whole genome shotgun (WGS) entry which is preliminary data.</text>
</comment>
<proteinExistence type="predicted"/>
<sequence>MLGGATIVATIAYFMCYMLTRSSVPPPLMLPKYIILPFLDLDLDQTSMDQKKKNALRLNGRRKVVVMGEGAAGCFMCVNRFESIKDLYGHIVRDHSDSEWKAFFASHKTKTTINVGGWNKDLLSGWKVTGKRGRPGSKVIDEELHELAECLLLLASGPPKIQDIDPRAGDHQCMVSKEVDQVESAAMEGSDFKRGRFMASTSKGEPRRLDDDFQVGRYFAVHDFDLNEDPTSTPPPMKDVEDRSM</sequence>
<evidence type="ECO:0000313" key="3">
    <source>
        <dbReference type="Proteomes" id="UP001172457"/>
    </source>
</evidence>
<name>A0AA38TD03_9ASTR</name>
<keyword evidence="3" id="KW-1185">Reference proteome</keyword>
<accession>A0AA38TD03</accession>
<organism evidence="2 3">
    <name type="scientific">Centaurea solstitialis</name>
    <name type="common">yellow star-thistle</name>
    <dbReference type="NCBI Taxonomy" id="347529"/>
    <lineage>
        <taxon>Eukaryota</taxon>
        <taxon>Viridiplantae</taxon>
        <taxon>Streptophyta</taxon>
        <taxon>Embryophyta</taxon>
        <taxon>Tracheophyta</taxon>
        <taxon>Spermatophyta</taxon>
        <taxon>Magnoliopsida</taxon>
        <taxon>eudicotyledons</taxon>
        <taxon>Gunneridae</taxon>
        <taxon>Pentapetalae</taxon>
        <taxon>asterids</taxon>
        <taxon>campanulids</taxon>
        <taxon>Asterales</taxon>
        <taxon>Asteraceae</taxon>
        <taxon>Carduoideae</taxon>
        <taxon>Cardueae</taxon>
        <taxon>Centaureinae</taxon>
        <taxon>Centaurea</taxon>
    </lineage>
</organism>